<evidence type="ECO:0008006" key="3">
    <source>
        <dbReference type="Google" id="ProtNLM"/>
    </source>
</evidence>
<dbReference type="Pfam" id="PF07070">
    <property type="entry name" value="Spo0M"/>
    <property type="match status" value="1"/>
</dbReference>
<keyword evidence="2" id="KW-1185">Reference proteome</keyword>
<evidence type="ECO:0000313" key="2">
    <source>
        <dbReference type="Proteomes" id="UP000304880"/>
    </source>
</evidence>
<comment type="caution">
    <text evidence="1">The sequence shown here is derived from an EMBL/GenBank/DDBJ whole genome shotgun (WGS) entry which is preliminary data.</text>
</comment>
<organism evidence="1 2">
    <name type="scientific">Paracoccus haeundaensis</name>
    <dbReference type="NCBI Taxonomy" id="225362"/>
    <lineage>
        <taxon>Bacteria</taxon>
        <taxon>Pseudomonadati</taxon>
        <taxon>Pseudomonadota</taxon>
        <taxon>Alphaproteobacteria</taxon>
        <taxon>Rhodobacterales</taxon>
        <taxon>Paracoccaceae</taxon>
        <taxon>Paracoccus</taxon>
    </lineage>
</organism>
<gene>
    <name evidence="1" type="ORF">FHD67_16820</name>
</gene>
<protein>
    <recommendedName>
        <fullName evidence="3">Sporulation protein</fullName>
    </recommendedName>
</protein>
<accession>A0A5C4R2F3</accession>
<dbReference type="PANTHER" id="PTHR40053:SF1">
    <property type="entry name" value="SPORULATION-CONTROL PROTEIN SPO0M"/>
    <property type="match status" value="1"/>
</dbReference>
<dbReference type="Proteomes" id="UP000304880">
    <property type="component" value="Unassembled WGS sequence"/>
</dbReference>
<dbReference type="InterPro" id="IPR009776">
    <property type="entry name" value="Spore_0_M"/>
</dbReference>
<dbReference type="EMBL" id="VDDC01000038">
    <property type="protein sequence ID" value="TNH38103.1"/>
    <property type="molecule type" value="Genomic_DNA"/>
</dbReference>
<dbReference type="PANTHER" id="PTHR40053">
    <property type="entry name" value="SPORULATION-CONTROL PROTEIN SPO0M"/>
    <property type="match status" value="1"/>
</dbReference>
<dbReference type="AlphaFoldDB" id="A0A5C4R2F3"/>
<evidence type="ECO:0000313" key="1">
    <source>
        <dbReference type="EMBL" id="TNH38103.1"/>
    </source>
</evidence>
<proteinExistence type="predicted"/>
<reference evidence="1 2" key="1">
    <citation type="submission" date="2019-06" db="EMBL/GenBank/DDBJ databases">
        <authorList>
            <person name="Li J."/>
        </authorList>
    </citation>
    <scope>NUCLEOTIDE SEQUENCE [LARGE SCALE GENOMIC DNA]</scope>
    <source>
        <strain evidence="1 2">CGMCC 1.8012</strain>
    </source>
</reference>
<name>A0A5C4R2F3_9RHOB</name>
<sequence>MPVLHPFRASVGKLINDHRGGTNAGQVQVGFATTKGAAVCSSLCTGCVRGTPNSTSGQSFEGGKSLLNKMFERLGFGGLKVETVLDQTEVRPGGQITGNVVITGGAGDWGCEKLIVELQSYCQFKMTDGESVPQMIGMALVNLRPGLIASASKESFPFVIDVPLTTPVTGGATKSAMTTRLDAEMAVDPTDMDPVTILPTEQMAAVLKSVAAQGFLLHEAEASYDHRRETPVQQIFEFRPTGHHQSRIHELEVSFVTGESLIEITISVDRKIGLADSGGERNARFTIGKDQIDSEAVDAAVKDAIVALGH</sequence>